<dbReference type="SUPFAM" id="SSF52540">
    <property type="entry name" value="P-loop containing nucleoside triphosphate hydrolases"/>
    <property type="match status" value="2"/>
</dbReference>
<keyword evidence="8" id="KW-1185">Reference proteome</keyword>
<dbReference type="RefSeq" id="WP_005214691.1">
    <property type="nucleotide sequence ID" value="NZ_KB291670.1"/>
</dbReference>
<dbReference type="Gene3D" id="3.40.50.300">
    <property type="entry name" value="P-loop containing nucleotide triphosphate hydrolases"/>
    <property type="match status" value="2"/>
</dbReference>
<dbReference type="Pfam" id="PF10431">
    <property type="entry name" value="ClpB_D2-small"/>
    <property type="match status" value="1"/>
</dbReference>
<dbReference type="InterPro" id="IPR013461">
    <property type="entry name" value="ClpA"/>
</dbReference>
<keyword evidence="3 7" id="KW-0067">ATP-binding</keyword>
<dbReference type="InterPro" id="IPR003593">
    <property type="entry name" value="AAA+_ATPase"/>
</dbReference>
<keyword evidence="4" id="KW-0143">Chaperone</keyword>
<dbReference type="GO" id="GO:0005524">
    <property type="term" value="F:ATP binding"/>
    <property type="evidence" value="ECO:0007669"/>
    <property type="project" value="UniProtKB-KW"/>
</dbReference>
<evidence type="ECO:0000259" key="5">
    <source>
        <dbReference type="SMART" id="SM00382"/>
    </source>
</evidence>
<dbReference type="GO" id="GO:0006508">
    <property type="term" value="P:proteolysis"/>
    <property type="evidence" value="ECO:0007669"/>
    <property type="project" value="UniProtKB-KW"/>
</dbReference>
<dbReference type="InterPro" id="IPR028299">
    <property type="entry name" value="ClpA/B_CS2"/>
</dbReference>
<dbReference type="Pfam" id="PF02861">
    <property type="entry name" value="Clp_N"/>
    <property type="match status" value="1"/>
</dbReference>
<dbReference type="PATRIC" id="fig|545697.3.peg.2611"/>
<accession>L1QAH7</accession>
<dbReference type="Pfam" id="PF17871">
    <property type="entry name" value="AAA_lid_9"/>
    <property type="match status" value="1"/>
</dbReference>
<dbReference type="SMART" id="SM01086">
    <property type="entry name" value="ClpB_D2-small"/>
    <property type="match status" value="1"/>
</dbReference>
<dbReference type="Proteomes" id="UP000010420">
    <property type="component" value="Unassembled WGS sequence"/>
</dbReference>
<dbReference type="SMART" id="SM00382">
    <property type="entry name" value="AAA"/>
    <property type="match status" value="2"/>
</dbReference>
<dbReference type="InterPro" id="IPR004176">
    <property type="entry name" value="Clp_R_N"/>
</dbReference>
<dbReference type="SUPFAM" id="SSF81923">
    <property type="entry name" value="Double Clp-N motif"/>
    <property type="match status" value="1"/>
</dbReference>
<dbReference type="GO" id="GO:0008233">
    <property type="term" value="F:peptidase activity"/>
    <property type="evidence" value="ECO:0007669"/>
    <property type="project" value="UniProtKB-KW"/>
</dbReference>
<keyword evidence="2" id="KW-0547">Nucleotide-binding</keyword>
<dbReference type="PANTHER" id="PTHR11638:SF111">
    <property type="entry name" value="ATP-DEPENDENT CLP PROTEASE ATP-BINDING SUBUNIT CLPA"/>
    <property type="match status" value="1"/>
</dbReference>
<dbReference type="Pfam" id="PF00004">
    <property type="entry name" value="AAA"/>
    <property type="match status" value="1"/>
</dbReference>
<feature type="domain" description="AAA+ ATPase" evidence="5">
    <location>
        <begin position="216"/>
        <end position="360"/>
    </location>
</feature>
<dbReference type="PROSITE" id="PS00871">
    <property type="entry name" value="CLPAB_2"/>
    <property type="match status" value="1"/>
</dbReference>
<dbReference type="PANTHER" id="PTHR11638">
    <property type="entry name" value="ATP-DEPENDENT CLP PROTEASE"/>
    <property type="match status" value="1"/>
</dbReference>
<evidence type="ECO:0000256" key="4">
    <source>
        <dbReference type="ARBA" id="ARBA00023186"/>
    </source>
</evidence>
<dbReference type="InterPro" id="IPR050130">
    <property type="entry name" value="ClpA_ClpB"/>
</dbReference>
<dbReference type="Gene3D" id="1.10.1780.10">
    <property type="entry name" value="Clp, N-terminal domain"/>
    <property type="match status" value="1"/>
</dbReference>
<dbReference type="GO" id="GO:0005737">
    <property type="term" value="C:cytoplasm"/>
    <property type="evidence" value="ECO:0007669"/>
    <property type="project" value="TreeGrafter"/>
</dbReference>
<dbReference type="CDD" id="cd00009">
    <property type="entry name" value="AAA"/>
    <property type="match status" value="1"/>
</dbReference>
<keyword evidence="7" id="KW-0378">Hydrolase</keyword>
<proteinExistence type="predicted"/>
<dbReference type="HOGENOM" id="CLU_005070_4_2_9"/>
<evidence type="ECO:0000313" key="8">
    <source>
        <dbReference type="Proteomes" id="UP000010420"/>
    </source>
</evidence>
<dbReference type="Gene3D" id="1.10.8.60">
    <property type="match status" value="2"/>
</dbReference>
<protein>
    <submittedName>
        <fullName evidence="7">ATP-dependent Clp protease ATP-binding subunit ClpA</fullName>
    </submittedName>
</protein>
<keyword evidence="7" id="KW-0645">Protease</keyword>
<dbReference type="InterPro" id="IPR041546">
    <property type="entry name" value="ClpA/ClpB_AAA_lid"/>
</dbReference>
<dbReference type="Pfam" id="PF07724">
    <property type="entry name" value="AAA_2"/>
    <property type="match status" value="1"/>
</dbReference>
<gene>
    <name evidence="7" type="ORF">HMPREF0216_02657</name>
</gene>
<keyword evidence="1" id="KW-0677">Repeat</keyword>
<dbReference type="GO" id="GO:0043335">
    <property type="term" value="P:protein unfolding"/>
    <property type="evidence" value="ECO:0007669"/>
    <property type="project" value="InterPro"/>
</dbReference>
<organism evidence="7 8">
    <name type="scientific">Clostridium celatum DSM 1785</name>
    <dbReference type="NCBI Taxonomy" id="545697"/>
    <lineage>
        <taxon>Bacteria</taxon>
        <taxon>Bacillati</taxon>
        <taxon>Bacillota</taxon>
        <taxon>Clostridia</taxon>
        <taxon>Eubacteriales</taxon>
        <taxon>Clostridiaceae</taxon>
        <taxon>Clostridium</taxon>
    </lineage>
</organism>
<dbReference type="GO" id="GO:0016887">
    <property type="term" value="F:ATP hydrolysis activity"/>
    <property type="evidence" value="ECO:0007669"/>
    <property type="project" value="InterPro"/>
</dbReference>
<name>L1QAH7_9CLOT</name>
<evidence type="ECO:0000256" key="3">
    <source>
        <dbReference type="ARBA" id="ARBA00022840"/>
    </source>
</evidence>
<dbReference type="FunFam" id="3.40.50.300:FF:000025">
    <property type="entry name" value="ATP-dependent Clp protease subunit"/>
    <property type="match status" value="1"/>
</dbReference>
<dbReference type="OrthoDB" id="9803641at2"/>
<dbReference type="NCBIfam" id="TIGR02639">
    <property type="entry name" value="ClpA"/>
    <property type="match status" value="1"/>
</dbReference>
<dbReference type="InterPro" id="IPR036628">
    <property type="entry name" value="Clp_N_dom_sf"/>
</dbReference>
<dbReference type="AlphaFoldDB" id="L1QAH7"/>
<dbReference type="InterPro" id="IPR019489">
    <property type="entry name" value="Clp_ATPase_C"/>
</dbReference>
<dbReference type="GO" id="GO:0034605">
    <property type="term" value="P:cellular response to heat"/>
    <property type="evidence" value="ECO:0007669"/>
    <property type="project" value="TreeGrafter"/>
</dbReference>
<dbReference type="InterPro" id="IPR003959">
    <property type="entry name" value="ATPase_AAA_core"/>
</dbReference>
<dbReference type="EMBL" id="AMEZ01000080">
    <property type="protein sequence ID" value="EKY24627.1"/>
    <property type="molecule type" value="Genomic_DNA"/>
</dbReference>
<evidence type="ECO:0000313" key="7">
    <source>
        <dbReference type="EMBL" id="EKY24627.1"/>
    </source>
</evidence>
<sequence length="756" mass="85522">MELSKEVNNIIVESYEFAKSNKDEFVTAEHLLYAITFEERFIEAVDELNSDALALRENLVNYISEYVEESKGSKIQESYSFQQVIIRASEQAIFSNRTSITMEHIISAIYDLDDSYAVYYLIEAGIEKRDLLYHLCHDASTNEYEDNKVNSEDSELLNNDNVDEYNEMSNYNKKSSLLESLTINLNEVVRDENSDPLIGREDILERTIQILCRRTKNNPIHVGEPGVGKTAITLGLAKMINEGMVPEVLKNAEIFSLDIGASLAGTKYRGDFEERIKKVLDEIKKHEKPIVYIDEIHTIVGAGAIGGGSLDTSNLLKPYLMEGKIRFIGATTYDEYKKYFEKDKALSRRFQIVEVKETTEKETIEIIKGLKSHYENYHNVKYTDNAICSAVALSSKYINDRFLPDKAIDIIDEAGAYCSINRDKFKSEDNIVIDEDIIEAVISKVCHIPKKTVEKDEISSLKELEYNLEKNIFGQDTAIHEVVRCIKMSRAGLNDSNKPISSLLYVGPTGVGKTEVCRVLAESLNVKLIRFDMSEYSEKHAASKLIGAPPGYVGYEEGGLLTDTIRKNPHCVLLLDEVEKAHPDILSVLLQVMDYATLTDNQGRKADFRNVILIMTSNAGARDIGKNVVGFGERIIEGSAIMDEVKKFFTPEFRNRLDKVIVFNHLNKEMALDIARKELNKFRNQLEQKNINIDFDDECICFVAEKGVSQEYGAREIIRIINQEIKPMLVDEILFGKLSNGGEVAVTVADGKFIYS</sequence>
<feature type="domain" description="AAA+ ATPase" evidence="5">
    <location>
        <begin position="499"/>
        <end position="667"/>
    </location>
</feature>
<dbReference type="PRINTS" id="PR00300">
    <property type="entry name" value="CLPPROTEASEA"/>
</dbReference>
<evidence type="ECO:0000256" key="1">
    <source>
        <dbReference type="ARBA" id="ARBA00022737"/>
    </source>
</evidence>
<evidence type="ECO:0000256" key="2">
    <source>
        <dbReference type="ARBA" id="ARBA00022741"/>
    </source>
</evidence>
<comment type="caution">
    <text evidence="7">The sequence shown here is derived from an EMBL/GenBank/DDBJ whole genome shotgun (WGS) entry which is preliminary data.</text>
</comment>
<feature type="domain" description="Clp ATPase C-terminal" evidence="6">
    <location>
        <begin position="666"/>
        <end position="755"/>
    </location>
</feature>
<dbReference type="CDD" id="cd19499">
    <property type="entry name" value="RecA-like_ClpB_Hsp104-like"/>
    <property type="match status" value="1"/>
</dbReference>
<dbReference type="eggNOG" id="COG0542">
    <property type="taxonomic scope" value="Bacteria"/>
</dbReference>
<dbReference type="STRING" id="545697.HMPREF0216_02657"/>
<dbReference type="InterPro" id="IPR001270">
    <property type="entry name" value="ClpA/B"/>
</dbReference>
<dbReference type="InterPro" id="IPR027417">
    <property type="entry name" value="P-loop_NTPase"/>
</dbReference>
<evidence type="ECO:0000259" key="6">
    <source>
        <dbReference type="SMART" id="SM01086"/>
    </source>
</evidence>
<reference evidence="7 8" key="1">
    <citation type="submission" date="2012-05" db="EMBL/GenBank/DDBJ databases">
        <authorList>
            <person name="Weinstock G."/>
            <person name="Sodergren E."/>
            <person name="Lobos E.A."/>
            <person name="Fulton L."/>
            <person name="Fulton R."/>
            <person name="Courtney L."/>
            <person name="Fronick C."/>
            <person name="O'Laughlin M."/>
            <person name="Godfrey J."/>
            <person name="Wilson R.M."/>
            <person name="Miner T."/>
            <person name="Farmer C."/>
            <person name="Delehaunty K."/>
            <person name="Cordes M."/>
            <person name="Minx P."/>
            <person name="Tomlinson C."/>
            <person name="Chen J."/>
            <person name="Wollam A."/>
            <person name="Pepin K.H."/>
            <person name="Bhonagiri V."/>
            <person name="Zhang X."/>
            <person name="Suruliraj S."/>
            <person name="Warren W."/>
            <person name="Mitreva M."/>
            <person name="Mardis E.R."/>
            <person name="Wilson R.K."/>
        </authorList>
    </citation>
    <scope>NUCLEOTIDE SEQUENCE [LARGE SCALE GENOMIC DNA]</scope>
    <source>
        <strain evidence="7 8">DSM 1785</strain>
    </source>
</reference>